<dbReference type="PROSITE" id="PS51826">
    <property type="entry name" value="PSBD"/>
    <property type="match status" value="1"/>
</dbReference>
<feature type="domain" description="Peripheral subunit-binding (PSBD)" evidence="9">
    <location>
        <begin position="183"/>
        <end position="220"/>
    </location>
</feature>
<comment type="similarity">
    <text evidence="2 6">Belongs to the 2-oxoacid dehydrogenase family.</text>
</comment>
<dbReference type="InterPro" id="IPR023213">
    <property type="entry name" value="CAT-like_dom_sf"/>
</dbReference>
<dbReference type="InterPro" id="IPR003016">
    <property type="entry name" value="2-oxoA_DH_lipoyl-BS"/>
</dbReference>
<dbReference type="GO" id="GO:0016407">
    <property type="term" value="F:acetyltransferase activity"/>
    <property type="evidence" value="ECO:0007669"/>
    <property type="project" value="TreeGrafter"/>
</dbReference>
<evidence type="ECO:0000256" key="5">
    <source>
        <dbReference type="ARBA" id="ARBA00023315"/>
    </source>
</evidence>
<feature type="compositionally biased region" description="Low complexity" evidence="7">
    <location>
        <begin position="84"/>
        <end position="94"/>
    </location>
</feature>
<dbReference type="SUPFAM" id="SSF52777">
    <property type="entry name" value="CoA-dependent acyltransferases"/>
    <property type="match status" value="1"/>
</dbReference>
<dbReference type="RefSeq" id="WP_183419526.1">
    <property type="nucleotide sequence ID" value="NZ_JACHXY010000002.1"/>
</dbReference>
<dbReference type="Gene3D" id="4.10.320.10">
    <property type="entry name" value="E3-binding domain"/>
    <property type="match status" value="1"/>
</dbReference>
<dbReference type="FunFam" id="3.30.559.10:FF:000007">
    <property type="entry name" value="Dihydrolipoamide acetyltransferase component of pyruvate dehydrogenase complex"/>
    <property type="match status" value="1"/>
</dbReference>
<evidence type="ECO:0000313" key="10">
    <source>
        <dbReference type="EMBL" id="MBB3158057.1"/>
    </source>
</evidence>
<dbReference type="Pfam" id="PF00364">
    <property type="entry name" value="Biotin_lipoyl"/>
    <property type="match status" value="1"/>
</dbReference>
<dbReference type="InterPro" id="IPR050743">
    <property type="entry name" value="2-oxoacid_DH_E2_comp"/>
</dbReference>
<proteinExistence type="inferred from homology"/>
<dbReference type="PANTHER" id="PTHR43178">
    <property type="entry name" value="DIHYDROLIPOAMIDE ACETYLTRANSFERASE COMPONENT OF PYRUVATE DEHYDROGENASE COMPLEX"/>
    <property type="match status" value="1"/>
</dbReference>
<dbReference type="Gene3D" id="3.30.559.10">
    <property type="entry name" value="Chloramphenicol acetyltransferase-like domain"/>
    <property type="match status" value="1"/>
</dbReference>
<feature type="domain" description="Lipoyl-binding" evidence="8">
    <location>
        <begin position="2"/>
        <end position="77"/>
    </location>
</feature>
<dbReference type="InterPro" id="IPR004167">
    <property type="entry name" value="PSBD"/>
</dbReference>
<dbReference type="AlphaFoldDB" id="A0A7W5CI05"/>
<comment type="cofactor">
    <cofactor evidence="1 6">
        <name>(R)-lipoate</name>
        <dbReference type="ChEBI" id="CHEBI:83088"/>
    </cofactor>
</comment>
<name>A0A7W5CI05_9MICO</name>
<feature type="region of interest" description="Disordered" evidence="7">
    <location>
        <begin position="230"/>
        <end position="251"/>
    </location>
</feature>
<dbReference type="EMBL" id="JACHXY010000002">
    <property type="protein sequence ID" value="MBB3158057.1"/>
    <property type="molecule type" value="Genomic_DNA"/>
</dbReference>
<evidence type="ECO:0000256" key="3">
    <source>
        <dbReference type="ARBA" id="ARBA00022679"/>
    </source>
</evidence>
<evidence type="ECO:0000259" key="9">
    <source>
        <dbReference type="PROSITE" id="PS51826"/>
    </source>
</evidence>
<evidence type="ECO:0000256" key="2">
    <source>
        <dbReference type="ARBA" id="ARBA00007317"/>
    </source>
</evidence>
<sequence>MIAEFLLPDLGEGLPEAEIVQWHVAEGDTVTLNQTIAEVETAKAIVEIPSPYAGTVQGLHAAAGDIVAVGSPLVSFAVEGADAEPPAPAAELPASQRTAAAGDGRAVETVDAEPAAIPADDVAPRATPTLVGYGAAPASASRPRRRARGVGTVTIDTDHAVREAAPHDVLRTGPIDLPIERPRSTPPVRKYAKDHGIDLVLVAASHPGEAVTRAHVDEFAERVATAGTGATLTNGSASASKVPPAAPTTEPRVTRVPIRGVRKHTAAAMVHSAFTAPHATTFLTVDATATTELLASLKHDRALDGHRIGVLAIVAKAVCLALGRTPALNAKWDEPAGEITLHHYVNLGIAAATDRGLVVPVIPDAERLPLVDLADAITELAATARAGRTVPGAMTGGTFSITNVGVFGVDAGTPILNPGEAGILAVGAVRRTPWEHHGEIALRDVVTLSLSFDHRLVDGAEAAQFLTDVAGVLREPGRAMLLR</sequence>
<dbReference type="PANTHER" id="PTHR43178:SF5">
    <property type="entry name" value="LIPOAMIDE ACYLTRANSFERASE COMPONENT OF BRANCHED-CHAIN ALPHA-KETO ACID DEHYDROGENASE COMPLEX, MITOCHONDRIAL"/>
    <property type="match status" value="1"/>
</dbReference>
<dbReference type="GO" id="GO:0031405">
    <property type="term" value="F:lipoic acid binding"/>
    <property type="evidence" value="ECO:0007669"/>
    <property type="project" value="TreeGrafter"/>
</dbReference>
<keyword evidence="10" id="KW-0670">Pyruvate</keyword>
<dbReference type="CDD" id="cd06849">
    <property type="entry name" value="lipoyl_domain"/>
    <property type="match status" value="1"/>
</dbReference>
<dbReference type="Pfam" id="PF02817">
    <property type="entry name" value="E3_binding"/>
    <property type="match status" value="1"/>
</dbReference>
<dbReference type="EC" id="2.3.1.-" evidence="6"/>
<evidence type="ECO:0000256" key="6">
    <source>
        <dbReference type="RuleBase" id="RU003423"/>
    </source>
</evidence>
<evidence type="ECO:0000313" key="11">
    <source>
        <dbReference type="Proteomes" id="UP000543579"/>
    </source>
</evidence>
<organism evidence="10 11">
    <name type="scientific">Microbacterium proteolyticum</name>
    <dbReference type="NCBI Taxonomy" id="1572644"/>
    <lineage>
        <taxon>Bacteria</taxon>
        <taxon>Bacillati</taxon>
        <taxon>Actinomycetota</taxon>
        <taxon>Actinomycetes</taxon>
        <taxon>Micrococcales</taxon>
        <taxon>Microbacteriaceae</taxon>
        <taxon>Microbacterium</taxon>
    </lineage>
</organism>
<evidence type="ECO:0000259" key="8">
    <source>
        <dbReference type="PROSITE" id="PS50968"/>
    </source>
</evidence>
<evidence type="ECO:0000256" key="4">
    <source>
        <dbReference type="ARBA" id="ARBA00022823"/>
    </source>
</evidence>
<protein>
    <recommendedName>
        <fullName evidence="6">Dihydrolipoamide acetyltransferase component of pyruvate dehydrogenase complex</fullName>
        <ecNumber evidence="6">2.3.1.-</ecNumber>
    </recommendedName>
</protein>
<dbReference type="Pfam" id="PF00198">
    <property type="entry name" value="2-oxoacid_dh"/>
    <property type="match status" value="1"/>
</dbReference>
<gene>
    <name evidence="10" type="ORF">FHS07_001753</name>
</gene>
<dbReference type="Gene3D" id="2.40.50.100">
    <property type="match status" value="1"/>
</dbReference>
<dbReference type="InterPro" id="IPR036625">
    <property type="entry name" value="E3-bd_dom_sf"/>
</dbReference>
<dbReference type="Proteomes" id="UP000543579">
    <property type="component" value="Unassembled WGS sequence"/>
</dbReference>
<dbReference type="InterPro" id="IPR000089">
    <property type="entry name" value="Biotin_lipoyl"/>
</dbReference>
<accession>A0A7W5CI05</accession>
<dbReference type="PROSITE" id="PS00189">
    <property type="entry name" value="LIPOYL"/>
    <property type="match status" value="1"/>
</dbReference>
<feature type="compositionally biased region" description="Low complexity" evidence="7">
    <location>
        <begin position="230"/>
        <end position="243"/>
    </location>
</feature>
<keyword evidence="3 6" id="KW-0808">Transferase</keyword>
<dbReference type="InterPro" id="IPR011053">
    <property type="entry name" value="Single_hybrid_motif"/>
</dbReference>
<evidence type="ECO:0000256" key="1">
    <source>
        <dbReference type="ARBA" id="ARBA00001938"/>
    </source>
</evidence>
<feature type="region of interest" description="Disordered" evidence="7">
    <location>
        <begin position="84"/>
        <end position="148"/>
    </location>
</feature>
<dbReference type="PROSITE" id="PS50968">
    <property type="entry name" value="BIOTINYL_LIPOYL"/>
    <property type="match status" value="1"/>
</dbReference>
<keyword evidence="4 6" id="KW-0450">Lipoyl</keyword>
<evidence type="ECO:0000256" key="7">
    <source>
        <dbReference type="SAM" id="MobiDB-lite"/>
    </source>
</evidence>
<dbReference type="SUPFAM" id="SSF51230">
    <property type="entry name" value="Single hybrid motif"/>
    <property type="match status" value="1"/>
</dbReference>
<comment type="caution">
    <text evidence="10">The sequence shown here is derived from an EMBL/GenBank/DDBJ whole genome shotgun (WGS) entry which is preliminary data.</text>
</comment>
<dbReference type="InterPro" id="IPR001078">
    <property type="entry name" value="2-oxoacid_DH_actylTfrase"/>
</dbReference>
<dbReference type="GO" id="GO:0005737">
    <property type="term" value="C:cytoplasm"/>
    <property type="evidence" value="ECO:0007669"/>
    <property type="project" value="TreeGrafter"/>
</dbReference>
<keyword evidence="5 6" id="KW-0012">Acyltransferase</keyword>
<reference evidence="10 11" key="1">
    <citation type="submission" date="2020-08" db="EMBL/GenBank/DDBJ databases">
        <title>Genomic Encyclopedia of Type Strains, Phase III (KMG-III): the genomes of soil and plant-associated and newly described type strains.</title>
        <authorList>
            <person name="Whitman W."/>
        </authorList>
    </citation>
    <scope>NUCLEOTIDE SEQUENCE [LARGE SCALE GENOMIC DNA]</scope>
    <source>
        <strain evidence="10 11">CECT 8356</strain>
    </source>
</reference>